<reference evidence="5" key="1">
    <citation type="submission" date="2009-09" db="EMBL/GenBank/DDBJ databases">
        <title>The complete genome of Nakamurella multipartita DSM 44233.</title>
        <authorList>
            <consortium name="US DOE Joint Genome Institute (JGI-PGF)"/>
            <person name="Lucas S."/>
            <person name="Copeland A."/>
            <person name="Lapidus A."/>
            <person name="Glavina del Rio T."/>
            <person name="Dalin E."/>
            <person name="Tice H."/>
            <person name="Bruce D."/>
            <person name="Goodwin L."/>
            <person name="Pitluck S."/>
            <person name="Kyrpides N."/>
            <person name="Mavromatis K."/>
            <person name="Ivanova N."/>
            <person name="Ovchinnikova G."/>
            <person name="Sims D."/>
            <person name="Meincke L."/>
            <person name="Brettin T."/>
            <person name="Detter J.C."/>
            <person name="Han C."/>
            <person name="Larimer F."/>
            <person name="Land M."/>
            <person name="Hauser L."/>
            <person name="Markowitz V."/>
            <person name="Cheng J.-F."/>
            <person name="Hugenholtz P."/>
            <person name="Woyke T."/>
            <person name="Wu D."/>
            <person name="Klenk H.-P."/>
            <person name="Eisen J.A."/>
        </authorList>
    </citation>
    <scope>NUCLEOTIDE SEQUENCE [LARGE SCALE GENOMIC DNA]</scope>
    <source>
        <strain evidence="5">ATCC 700099 / DSM 44233 / CIP 104796 / JCM 9543 / NBRC 105858 / Y-104</strain>
    </source>
</reference>
<keyword evidence="2" id="KW-0560">Oxidoreductase</keyword>
<gene>
    <name evidence="4" type="ordered locus">Namu_5046</name>
</gene>
<proteinExistence type="inferred from homology"/>
<dbReference type="HOGENOM" id="CLU_010194_2_9_11"/>
<dbReference type="Gene3D" id="3.40.50.720">
    <property type="entry name" value="NAD(P)-binding Rossmann-like Domain"/>
    <property type="match status" value="1"/>
</dbReference>
<accession>C8XB25</accession>
<dbReference type="CDD" id="cd05374">
    <property type="entry name" value="17beta-HSD-like_SDR_c"/>
    <property type="match status" value="1"/>
</dbReference>
<dbReference type="KEGG" id="nml:Namu_5046"/>
<organism evidence="4 5">
    <name type="scientific">Nakamurella multipartita (strain ATCC 700099 / DSM 44233 / CIP 104796 / JCM 9543 / NBRC 105858 / Y-104)</name>
    <name type="common">Microsphaera multipartita</name>
    <dbReference type="NCBI Taxonomy" id="479431"/>
    <lineage>
        <taxon>Bacteria</taxon>
        <taxon>Bacillati</taxon>
        <taxon>Actinomycetota</taxon>
        <taxon>Actinomycetes</taxon>
        <taxon>Nakamurellales</taxon>
        <taxon>Nakamurellaceae</taxon>
        <taxon>Nakamurella</taxon>
    </lineage>
</organism>
<dbReference type="Proteomes" id="UP000002218">
    <property type="component" value="Chromosome"/>
</dbReference>
<dbReference type="PANTHER" id="PTHR44169:SF6">
    <property type="entry name" value="NADPH-DEPENDENT 1-ACYLDIHYDROXYACETONE PHOSPHATE REDUCTASE"/>
    <property type="match status" value="1"/>
</dbReference>
<reference evidence="4 5" key="2">
    <citation type="journal article" date="2010" name="Stand. Genomic Sci.">
        <title>Complete genome sequence of Nakamurella multipartita type strain (Y-104).</title>
        <authorList>
            <person name="Tice H."/>
            <person name="Mayilraj S."/>
            <person name="Sims D."/>
            <person name="Lapidus A."/>
            <person name="Nolan M."/>
            <person name="Lucas S."/>
            <person name="Glavina Del Rio T."/>
            <person name="Copeland A."/>
            <person name="Cheng J.F."/>
            <person name="Meincke L."/>
            <person name="Bruce D."/>
            <person name="Goodwin L."/>
            <person name="Pitluck S."/>
            <person name="Ivanova N."/>
            <person name="Mavromatis K."/>
            <person name="Ovchinnikova G."/>
            <person name="Pati A."/>
            <person name="Chen A."/>
            <person name="Palaniappan K."/>
            <person name="Land M."/>
            <person name="Hauser L."/>
            <person name="Chang Y.J."/>
            <person name="Jeffries C.D."/>
            <person name="Detter J.C."/>
            <person name="Brettin T."/>
            <person name="Rohde M."/>
            <person name="Goker M."/>
            <person name="Bristow J."/>
            <person name="Eisen J.A."/>
            <person name="Markowitz V."/>
            <person name="Hugenholtz P."/>
            <person name="Kyrpides N.C."/>
            <person name="Klenk H.P."/>
            <person name="Chen F."/>
        </authorList>
    </citation>
    <scope>NUCLEOTIDE SEQUENCE [LARGE SCALE GENOMIC DNA]</scope>
    <source>
        <strain evidence="5">ATCC 700099 / DSM 44233 / CIP 104796 / JCM 9543 / NBRC 105858 / Y-104</strain>
    </source>
</reference>
<dbReference type="GO" id="GO:0016491">
    <property type="term" value="F:oxidoreductase activity"/>
    <property type="evidence" value="ECO:0007669"/>
    <property type="project" value="UniProtKB-KW"/>
</dbReference>
<dbReference type="OrthoDB" id="3178062at2"/>
<dbReference type="InterPro" id="IPR002347">
    <property type="entry name" value="SDR_fam"/>
</dbReference>
<keyword evidence="5" id="KW-1185">Reference proteome</keyword>
<dbReference type="NCBIfam" id="NF004826">
    <property type="entry name" value="PRK06182.1"/>
    <property type="match status" value="1"/>
</dbReference>
<dbReference type="STRING" id="479431.Namu_5046"/>
<sequence>MTAPVALVTGASSGIGDATARRLLELGYRVYAVARRLDRMAALAELGAVTVSTDLTDDTSMVELVDRVLADTGRIDVLVNNAGYGSYGALEEVPLAEARRQIEVNVFALARLTQLVLPSMRERRRGTIVNISSMGGKFGEPLGAWYHASKYAVEGLSDSIRAELAPHGIDVVVIEPGAIRTEWGGIAAAGLLDRSGSGPYADQARRSAKVLSAGEYQGSAPEVVARAIGKAVTARRPRTRYAVGSGAKAMTVAAWLLPDRMMDRMISGFFGVAARFTPDLPAASREVTPTR</sequence>
<dbReference type="InterPro" id="IPR036291">
    <property type="entry name" value="NAD(P)-bd_dom_sf"/>
</dbReference>
<dbReference type="eggNOG" id="COG0300">
    <property type="taxonomic scope" value="Bacteria"/>
</dbReference>
<dbReference type="PANTHER" id="PTHR44169">
    <property type="entry name" value="NADPH-DEPENDENT 1-ACYLDIHYDROXYACETONE PHOSPHATE REDUCTASE"/>
    <property type="match status" value="1"/>
</dbReference>
<protein>
    <submittedName>
        <fullName evidence="4">Short-chain dehydrogenase/reductase SDR</fullName>
    </submittedName>
</protein>
<dbReference type="InParanoid" id="C8XB25"/>
<dbReference type="RefSeq" id="WP_015750125.1">
    <property type="nucleotide sequence ID" value="NC_013235.1"/>
</dbReference>
<dbReference type="PRINTS" id="PR00080">
    <property type="entry name" value="SDRFAMILY"/>
</dbReference>
<evidence type="ECO:0000313" key="4">
    <source>
        <dbReference type="EMBL" id="ACV81317.1"/>
    </source>
</evidence>
<evidence type="ECO:0000256" key="1">
    <source>
        <dbReference type="ARBA" id="ARBA00006484"/>
    </source>
</evidence>
<evidence type="ECO:0000256" key="3">
    <source>
        <dbReference type="RuleBase" id="RU000363"/>
    </source>
</evidence>
<evidence type="ECO:0000313" key="5">
    <source>
        <dbReference type="Proteomes" id="UP000002218"/>
    </source>
</evidence>
<name>C8XB25_NAKMY</name>
<dbReference type="PRINTS" id="PR00081">
    <property type="entry name" value="GDHRDH"/>
</dbReference>
<dbReference type="AlphaFoldDB" id="C8XB25"/>
<dbReference type="SUPFAM" id="SSF51735">
    <property type="entry name" value="NAD(P)-binding Rossmann-fold domains"/>
    <property type="match status" value="1"/>
</dbReference>
<dbReference type="EMBL" id="CP001737">
    <property type="protein sequence ID" value="ACV81317.1"/>
    <property type="molecule type" value="Genomic_DNA"/>
</dbReference>
<evidence type="ECO:0000256" key="2">
    <source>
        <dbReference type="ARBA" id="ARBA00023002"/>
    </source>
</evidence>
<comment type="similarity">
    <text evidence="1 3">Belongs to the short-chain dehydrogenases/reductases (SDR) family.</text>
</comment>
<dbReference type="Pfam" id="PF00106">
    <property type="entry name" value="adh_short"/>
    <property type="match status" value="1"/>
</dbReference>